<accession>Q22UD9</accession>
<name>Q22UD9_TETTS</name>
<dbReference type="RefSeq" id="XP_001008993.2">
    <property type="nucleotide sequence ID" value="XM_001008993.2"/>
</dbReference>
<protein>
    <submittedName>
        <fullName evidence="2">Uncharacterized protein</fullName>
    </submittedName>
</protein>
<dbReference type="KEGG" id="tet:TTHERM_00259430"/>
<dbReference type="GeneID" id="7846096"/>
<keyword evidence="1" id="KW-0175">Coiled coil</keyword>
<evidence type="ECO:0000313" key="3">
    <source>
        <dbReference type="Proteomes" id="UP000009168"/>
    </source>
</evidence>
<gene>
    <name evidence="2" type="ORF">TTHERM_00259430</name>
</gene>
<dbReference type="EMBL" id="GG662830">
    <property type="protein sequence ID" value="EAR88748.2"/>
    <property type="molecule type" value="Genomic_DNA"/>
</dbReference>
<feature type="coiled-coil region" evidence="1">
    <location>
        <begin position="281"/>
        <end position="312"/>
    </location>
</feature>
<sequence length="752" mass="89833">MEDQIQKIQLFEIVQNQEGISLSVTSEATLLLSKYKHNNILPICCTKSYTLQLLQLLNKNRADNFNQTQEQQKDIFLIDKPIPMKNDSFIILFEIPDEVVSIDAKDCRNSLQYIYLSFALYLAQYTLIPKNENQQMIELSTLEITRSFIQALKNTQKEQSELYSTIISDFEQLKNSIKFQPRSISGNPIKGEIALYMIYEFQQAYSQKKTIDITKTFESHSLIYFNKVKDDLFSVFLNKIKMQLSENNYPFDTIFIDSSINEIKTDLLHEYDQKVSEFSYLKQILTQRKSLEEKIKQEYEETIKKNDEISEEFCTNLLVQIYEYYKQQNLDLFTESQNNISETTIIEKQQIFQDLIKMYLSHARGPFKYKLLAETQTRFTFEFFDQFFKHLQEHFTNQLIQQKQQQSEIEERLVELEEKLKTSEQKNSKLEEENEKLEEIKKESIKDQQKLQEYKFGEESNQKEIKSLKEKIDKKQQKINKLQDELNKQLIEFKRQNQELSDKDFRLKVLNEKLQKVDEMTKSLFQSNNSVSSTFKSQNDMQTYLQDFKDYVQKAENSINRISSIRESLNSSQQFEIENIVKKSIKSKDKNQLQEEVMKARIEERENFVKERKLLEDQIHQLSKEKFDLFQQITQWKLKEFDFNKQIQIIQKQQECIETEQQKYNATMDYLQTQVKKFEEQGEYIFLLRQQLVDSQTTLGDQEMLIDLLYHLLPELILYMKKQQNKLANCLMSIQPYTNQVEQILKQNGLKI</sequence>
<evidence type="ECO:0000256" key="1">
    <source>
        <dbReference type="SAM" id="Coils"/>
    </source>
</evidence>
<proteinExistence type="predicted"/>
<organism evidence="2 3">
    <name type="scientific">Tetrahymena thermophila (strain SB210)</name>
    <dbReference type="NCBI Taxonomy" id="312017"/>
    <lineage>
        <taxon>Eukaryota</taxon>
        <taxon>Sar</taxon>
        <taxon>Alveolata</taxon>
        <taxon>Ciliophora</taxon>
        <taxon>Intramacronucleata</taxon>
        <taxon>Oligohymenophorea</taxon>
        <taxon>Hymenostomatida</taxon>
        <taxon>Tetrahymenina</taxon>
        <taxon>Tetrahymenidae</taxon>
        <taxon>Tetrahymena</taxon>
    </lineage>
</organism>
<dbReference type="HOGENOM" id="CLU_440419_0_0_1"/>
<keyword evidence="3" id="KW-1185">Reference proteome</keyword>
<dbReference type="Proteomes" id="UP000009168">
    <property type="component" value="Unassembled WGS sequence"/>
</dbReference>
<dbReference type="InParanoid" id="Q22UD9"/>
<evidence type="ECO:0000313" key="2">
    <source>
        <dbReference type="EMBL" id="EAR88748.2"/>
    </source>
</evidence>
<reference evidence="3" key="1">
    <citation type="journal article" date="2006" name="PLoS Biol.">
        <title>Macronuclear genome sequence of the ciliate Tetrahymena thermophila, a model eukaryote.</title>
        <authorList>
            <person name="Eisen J.A."/>
            <person name="Coyne R.S."/>
            <person name="Wu M."/>
            <person name="Wu D."/>
            <person name="Thiagarajan M."/>
            <person name="Wortman J.R."/>
            <person name="Badger J.H."/>
            <person name="Ren Q."/>
            <person name="Amedeo P."/>
            <person name="Jones K.M."/>
            <person name="Tallon L.J."/>
            <person name="Delcher A.L."/>
            <person name="Salzberg S.L."/>
            <person name="Silva J.C."/>
            <person name="Haas B.J."/>
            <person name="Majoros W.H."/>
            <person name="Farzad M."/>
            <person name="Carlton J.M."/>
            <person name="Smith R.K. Jr."/>
            <person name="Garg J."/>
            <person name="Pearlman R.E."/>
            <person name="Karrer K.M."/>
            <person name="Sun L."/>
            <person name="Manning G."/>
            <person name="Elde N.C."/>
            <person name="Turkewitz A.P."/>
            <person name="Asai D.J."/>
            <person name="Wilkes D.E."/>
            <person name="Wang Y."/>
            <person name="Cai H."/>
            <person name="Collins K."/>
            <person name="Stewart B.A."/>
            <person name="Lee S.R."/>
            <person name="Wilamowska K."/>
            <person name="Weinberg Z."/>
            <person name="Ruzzo W.L."/>
            <person name="Wloga D."/>
            <person name="Gaertig J."/>
            <person name="Frankel J."/>
            <person name="Tsao C.-C."/>
            <person name="Gorovsky M.A."/>
            <person name="Keeling P.J."/>
            <person name="Waller R.F."/>
            <person name="Patron N.J."/>
            <person name="Cherry J.M."/>
            <person name="Stover N.A."/>
            <person name="Krieger C.J."/>
            <person name="del Toro C."/>
            <person name="Ryder H.F."/>
            <person name="Williamson S.C."/>
            <person name="Barbeau R.A."/>
            <person name="Hamilton E.P."/>
            <person name="Orias E."/>
        </authorList>
    </citation>
    <scope>NUCLEOTIDE SEQUENCE [LARGE SCALE GENOMIC DNA]</scope>
    <source>
        <strain evidence="3">SB210</strain>
    </source>
</reference>
<dbReference type="AlphaFoldDB" id="Q22UD9"/>
<feature type="coiled-coil region" evidence="1">
    <location>
        <begin position="399"/>
        <end position="503"/>
    </location>
</feature>